<proteinExistence type="predicted"/>
<dbReference type="OrthoDB" id="4835412at2759"/>
<evidence type="ECO:0000313" key="3">
    <source>
        <dbReference type="Proteomes" id="UP000011096"/>
    </source>
</evidence>
<evidence type="ECO:0000256" key="1">
    <source>
        <dbReference type="SAM" id="Coils"/>
    </source>
</evidence>
<dbReference type="Proteomes" id="UP000011096">
    <property type="component" value="Unassembled WGS sequence"/>
</dbReference>
<keyword evidence="3" id="KW-1185">Reference proteome</keyword>
<keyword evidence="1" id="KW-0175">Coiled coil</keyword>
<reference evidence="2 3" key="1">
    <citation type="submission" date="2012-08" db="EMBL/GenBank/DDBJ databases">
        <authorList>
            <person name="Gan P.H.P."/>
            <person name="Ikeda K."/>
            <person name="Irieda H."/>
            <person name="Narusaka M."/>
            <person name="O'Connell R.J."/>
            <person name="Narusaka Y."/>
            <person name="Takano Y."/>
            <person name="Kubo Y."/>
            <person name="Shirasu K."/>
        </authorList>
    </citation>
    <scope>NUCLEOTIDE SEQUENCE [LARGE SCALE GENOMIC DNA]</scope>
    <source>
        <strain evidence="2 3">Nara gc5</strain>
    </source>
</reference>
<reference evidence="2 3" key="2">
    <citation type="submission" date="2020-04" db="EMBL/GenBank/DDBJ databases">
        <title>Genome sequencing and assembly of multiple isolates from the Colletotrichum gloeosporioides species complex.</title>
        <authorList>
            <person name="Gan P."/>
            <person name="Shirasu K."/>
        </authorList>
    </citation>
    <scope>NUCLEOTIDE SEQUENCE [LARGE SCALE GENOMIC DNA]</scope>
    <source>
        <strain evidence="2 3">Nara gc5</strain>
    </source>
</reference>
<name>A0A7J6IEF0_COLFN</name>
<dbReference type="RefSeq" id="XP_031876164.2">
    <property type="nucleotide sequence ID" value="XM_032027458.2"/>
</dbReference>
<dbReference type="InParanoid" id="A0A7J6IEF0"/>
<dbReference type="AlphaFoldDB" id="A0A7J6IEF0"/>
<feature type="coiled-coil region" evidence="1">
    <location>
        <begin position="33"/>
        <end position="81"/>
    </location>
</feature>
<organism evidence="2 3">
    <name type="scientific">Colletotrichum fructicola (strain Nara gc5)</name>
    <name type="common">Anthracnose fungus</name>
    <name type="synonym">Colletotrichum gloeosporioides (strain Nara gc5)</name>
    <dbReference type="NCBI Taxonomy" id="1213859"/>
    <lineage>
        <taxon>Eukaryota</taxon>
        <taxon>Fungi</taxon>
        <taxon>Dikarya</taxon>
        <taxon>Ascomycota</taxon>
        <taxon>Pezizomycotina</taxon>
        <taxon>Sordariomycetes</taxon>
        <taxon>Hypocreomycetidae</taxon>
        <taxon>Glomerellales</taxon>
        <taxon>Glomerellaceae</taxon>
        <taxon>Colletotrichum</taxon>
        <taxon>Colletotrichum gloeosporioides species complex</taxon>
    </lineage>
</organism>
<sequence length="296" mass="33575">MSLPSELTAAVQCLGRHLDTVRQRACDREHLVRATLDSERTALERKIADNQNRRKEVEALLEVWEHENADAFQRLARLEASYHDSLQRSRSLEAVPDYQHLVGFIFGSASVPARTPSYLPYMHTQDAMMMSEIQNNPEDKSAVASLRRQMAEGIAGHQFDQGHKNDIGQSSSKTQNSIDFEELYEGGKAKYKHRILYFKGKWYILKCDKHEMHFPYRSASAAGSHLRSHWHRGSASNFAAVIKAFGVRVENCNGERADRNNEEFLSTLAGGYCVYKGTRDSQKSTGMISLKSTYIV</sequence>
<protein>
    <submittedName>
        <fullName evidence="2">Uncharacterized protein</fullName>
    </submittedName>
</protein>
<dbReference type="EMBL" id="ANPB02000011">
    <property type="protein sequence ID" value="KAF4474226.1"/>
    <property type="molecule type" value="Genomic_DNA"/>
</dbReference>
<dbReference type="GeneID" id="43611585"/>
<evidence type="ECO:0000313" key="2">
    <source>
        <dbReference type="EMBL" id="KAF4474226.1"/>
    </source>
</evidence>
<comment type="caution">
    <text evidence="2">The sequence shown here is derived from an EMBL/GenBank/DDBJ whole genome shotgun (WGS) entry which is preliminary data.</text>
</comment>
<accession>A0A7J6IEF0</accession>
<gene>
    <name evidence="2" type="ORF">CGGC5_v016899</name>
</gene>